<name>A0ABZ3C507_9ACTN</name>
<dbReference type="SUPFAM" id="SSF56784">
    <property type="entry name" value="HAD-like"/>
    <property type="match status" value="1"/>
</dbReference>
<dbReference type="InterPro" id="IPR036412">
    <property type="entry name" value="HAD-like_sf"/>
</dbReference>
<evidence type="ECO:0000313" key="2">
    <source>
        <dbReference type="Proteomes" id="UP001434337"/>
    </source>
</evidence>
<dbReference type="Gene3D" id="3.40.50.1000">
    <property type="entry name" value="HAD superfamily/HAD-like"/>
    <property type="match status" value="1"/>
</dbReference>
<dbReference type="SFLD" id="SFLDS00003">
    <property type="entry name" value="Haloacid_Dehalogenase"/>
    <property type="match status" value="1"/>
</dbReference>
<dbReference type="InterPro" id="IPR023214">
    <property type="entry name" value="HAD_sf"/>
</dbReference>
<dbReference type="PANTHER" id="PTHR43434">
    <property type="entry name" value="PHOSPHOGLYCOLATE PHOSPHATASE"/>
    <property type="match status" value="1"/>
</dbReference>
<dbReference type="InterPro" id="IPR041492">
    <property type="entry name" value="HAD_2"/>
</dbReference>
<dbReference type="PANTHER" id="PTHR43434:SF26">
    <property type="entry name" value="PYROPHOSPHATASE PPAX"/>
    <property type="match status" value="1"/>
</dbReference>
<gene>
    <name evidence="1" type="ORF">PCC79_10505</name>
</gene>
<dbReference type="SFLD" id="SFLDG01129">
    <property type="entry name" value="C1.5:_HAD__Beta-PGM__Phosphata"/>
    <property type="match status" value="1"/>
</dbReference>
<keyword evidence="1" id="KW-0378">Hydrolase</keyword>
<dbReference type="Proteomes" id="UP001434337">
    <property type="component" value="Chromosome"/>
</dbReference>
<reference evidence="1 2" key="1">
    <citation type="journal article" date="2023" name="Environ Microbiome">
        <title>A coral-associated actinobacterium mitigates coral bleaching under heat stress.</title>
        <authorList>
            <person name="Li J."/>
            <person name="Zou Y."/>
            <person name="Li Q."/>
            <person name="Zhang J."/>
            <person name="Bourne D.G."/>
            <person name="Lyu Y."/>
            <person name="Liu C."/>
            <person name="Zhang S."/>
        </authorList>
    </citation>
    <scope>NUCLEOTIDE SEQUENCE [LARGE SCALE GENOMIC DNA]</scope>
    <source>
        <strain evidence="1 2">SCSIO 13291</strain>
    </source>
</reference>
<proteinExistence type="predicted"/>
<dbReference type="EMBL" id="CP115965">
    <property type="protein sequence ID" value="WZW97346.1"/>
    <property type="molecule type" value="Genomic_DNA"/>
</dbReference>
<organism evidence="1 2">
    <name type="scientific">Propioniciclava soli</name>
    <dbReference type="NCBI Taxonomy" id="2775081"/>
    <lineage>
        <taxon>Bacteria</taxon>
        <taxon>Bacillati</taxon>
        <taxon>Actinomycetota</taxon>
        <taxon>Actinomycetes</taxon>
        <taxon>Propionibacteriales</taxon>
        <taxon>Propionibacteriaceae</taxon>
        <taxon>Propioniciclava</taxon>
    </lineage>
</organism>
<protein>
    <submittedName>
        <fullName evidence="1">HAD-IA family hydrolase</fullName>
    </submittedName>
</protein>
<dbReference type="InterPro" id="IPR023198">
    <property type="entry name" value="PGP-like_dom2"/>
</dbReference>
<accession>A0ABZ3C507</accession>
<dbReference type="NCBIfam" id="TIGR01549">
    <property type="entry name" value="HAD-SF-IA-v1"/>
    <property type="match status" value="1"/>
</dbReference>
<sequence>MSSTPRWPHVVFDLDGTLVDTIALIVASYQHAFTTVLGHEWDEAEIRSWIGQSLIGAMRQASPEKADEIFAAYTSWNEENTERLVAQYPGVNELVRDLVAAGVRIGVATSKRAEPAQRALQLVGLDDVVPVLVHHDSVDEHKPSPKPLLAALDALGARPEDSVYVGDAAVDMLAARNAGMAGVAVTWGAGTPDAIADAKPLITCTTADELRSALLGPS</sequence>
<dbReference type="Pfam" id="PF13419">
    <property type="entry name" value="HAD_2"/>
    <property type="match status" value="1"/>
</dbReference>
<dbReference type="InterPro" id="IPR006439">
    <property type="entry name" value="HAD-SF_hydro_IA"/>
</dbReference>
<evidence type="ECO:0000313" key="1">
    <source>
        <dbReference type="EMBL" id="WZW97346.1"/>
    </source>
</evidence>
<dbReference type="Gene3D" id="1.10.150.240">
    <property type="entry name" value="Putative phosphatase, domain 2"/>
    <property type="match status" value="1"/>
</dbReference>
<dbReference type="RefSeq" id="WP_342371798.1">
    <property type="nucleotide sequence ID" value="NZ_CP115965.1"/>
</dbReference>
<dbReference type="InterPro" id="IPR050155">
    <property type="entry name" value="HAD-like_hydrolase_sf"/>
</dbReference>
<dbReference type="NCBIfam" id="TIGR01509">
    <property type="entry name" value="HAD-SF-IA-v3"/>
    <property type="match status" value="1"/>
</dbReference>
<dbReference type="SFLD" id="SFLDG01135">
    <property type="entry name" value="C1.5.6:_HAD__Beta-PGM__Phospha"/>
    <property type="match status" value="1"/>
</dbReference>
<dbReference type="GO" id="GO:0016787">
    <property type="term" value="F:hydrolase activity"/>
    <property type="evidence" value="ECO:0007669"/>
    <property type="project" value="UniProtKB-KW"/>
</dbReference>
<keyword evidence="2" id="KW-1185">Reference proteome</keyword>